<keyword evidence="3" id="KW-1185">Reference proteome</keyword>
<dbReference type="Gene3D" id="3.40.50.300">
    <property type="entry name" value="P-loop containing nucleotide triphosphate hydrolases"/>
    <property type="match status" value="1"/>
</dbReference>
<dbReference type="Pfam" id="PF13614">
    <property type="entry name" value="AAA_31"/>
    <property type="match status" value="1"/>
</dbReference>
<dbReference type="EMBL" id="JAPQER010000006">
    <property type="protein sequence ID" value="MCY6485361.1"/>
    <property type="molecule type" value="Genomic_DNA"/>
</dbReference>
<comment type="caution">
    <text evidence="2">The sequence shown here is derived from an EMBL/GenBank/DDBJ whole genome shotgun (WGS) entry which is preliminary data.</text>
</comment>
<dbReference type="RefSeq" id="WP_268041680.1">
    <property type="nucleotide sequence ID" value="NZ_JAPQER010000006.1"/>
</dbReference>
<accession>A0ABT4D298</accession>
<dbReference type="SUPFAM" id="SSF52540">
    <property type="entry name" value="P-loop containing nucleoside triphosphate hydrolases"/>
    <property type="match status" value="1"/>
</dbReference>
<evidence type="ECO:0000313" key="2">
    <source>
        <dbReference type="EMBL" id="MCY6485361.1"/>
    </source>
</evidence>
<evidence type="ECO:0000259" key="1">
    <source>
        <dbReference type="Pfam" id="PF13614"/>
    </source>
</evidence>
<dbReference type="InterPro" id="IPR050678">
    <property type="entry name" value="DNA_Partitioning_ATPase"/>
</dbReference>
<reference evidence="2" key="1">
    <citation type="submission" date="2022-12" db="EMBL/GenBank/DDBJ databases">
        <authorList>
            <person name="Wang J."/>
        </authorList>
    </citation>
    <scope>NUCLEOTIDE SEQUENCE</scope>
    <source>
        <strain evidence="2">HY-45-18</strain>
    </source>
</reference>
<dbReference type="InterPro" id="IPR025669">
    <property type="entry name" value="AAA_dom"/>
</dbReference>
<dbReference type="PANTHER" id="PTHR13696">
    <property type="entry name" value="P-LOOP CONTAINING NUCLEOSIDE TRIPHOSPHATE HYDROLASE"/>
    <property type="match status" value="1"/>
</dbReference>
<sequence length="258" mass="28684">MKVICVFNQKGGVGKTTTNINLCANLAMNGHKVLSIDMDPQGNTTSGLGIDKNKIEYSGYDILSSEVSVKKAMIESELINNLYIVPSNVELVGAEVELIDKRNRESILKHKIKEVSDEFEYIFIDCPPSLGFLTVNALSAADSVLIPIQCEFYALEGVGQLINTVQLVKKSLNKGLKIEGVVMNMYDSRTRLCNEVAEEVNKYFKDKVYQTTIPRNVRLAEAPSFGLPIILYDDKCRGAKAYKNLANEFLKRQGSDKC</sequence>
<protein>
    <submittedName>
        <fullName evidence="2">ParA family protein</fullName>
    </submittedName>
</protein>
<dbReference type="CDD" id="cd02042">
    <property type="entry name" value="ParAB_family"/>
    <property type="match status" value="1"/>
</dbReference>
<feature type="domain" description="AAA" evidence="1">
    <location>
        <begin position="1"/>
        <end position="178"/>
    </location>
</feature>
<dbReference type="PIRSF" id="PIRSF009320">
    <property type="entry name" value="Nuc_binding_HP_1000"/>
    <property type="match status" value="1"/>
</dbReference>
<name>A0ABT4D298_9CLOT</name>
<dbReference type="Proteomes" id="UP001078443">
    <property type="component" value="Unassembled WGS sequence"/>
</dbReference>
<gene>
    <name evidence="2" type="ORF">OW763_13575</name>
</gene>
<organism evidence="2 3">
    <name type="scientific">Clostridium aestuarii</name>
    <dbReference type="NCBI Taxonomy" id="338193"/>
    <lineage>
        <taxon>Bacteria</taxon>
        <taxon>Bacillati</taxon>
        <taxon>Bacillota</taxon>
        <taxon>Clostridia</taxon>
        <taxon>Eubacteriales</taxon>
        <taxon>Clostridiaceae</taxon>
        <taxon>Clostridium</taxon>
    </lineage>
</organism>
<dbReference type="InterPro" id="IPR027417">
    <property type="entry name" value="P-loop_NTPase"/>
</dbReference>
<dbReference type="PANTHER" id="PTHR13696:SF52">
    <property type="entry name" value="PARA FAMILY PROTEIN CT_582"/>
    <property type="match status" value="1"/>
</dbReference>
<evidence type="ECO:0000313" key="3">
    <source>
        <dbReference type="Proteomes" id="UP001078443"/>
    </source>
</evidence>
<proteinExistence type="predicted"/>